<comment type="similarity">
    <text evidence="1 5">Belongs to the type-B carboxylesterase/lipase family.</text>
</comment>
<evidence type="ECO:0000256" key="6">
    <source>
        <dbReference type="SAM" id="MobiDB-lite"/>
    </source>
</evidence>
<dbReference type="PROSITE" id="PS00122">
    <property type="entry name" value="CARBOXYLESTERASE_B_1"/>
    <property type="match status" value="1"/>
</dbReference>
<evidence type="ECO:0000256" key="4">
    <source>
        <dbReference type="ARBA" id="ARBA00023180"/>
    </source>
</evidence>
<organism evidence="8">
    <name type="scientific">Lygus hesperus</name>
    <name type="common">Western plant bug</name>
    <dbReference type="NCBI Taxonomy" id="30085"/>
    <lineage>
        <taxon>Eukaryota</taxon>
        <taxon>Metazoa</taxon>
        <taxon>Ecdysozoa</taxon>
        <taxon>Arthropoda</taxon>
        <taxon>Hexapoda</taxon>
        <taxon>Insecta</taxon>
        <taxon>Pterygota</taxon>
        <taxon>Neoptera</taxon>
        <taxon>Paraneoptera</taxon>
        <taxon>Hemiptera</taxon>
        <taxon>Heteroptera</taxon>
        <taxon>Panheteroptera</taxon>
        <taxon>Cimicomorpha</taxon>
        <taxon>Miridae</taxon>
        <taxon>Mirini</taxon>
        <taxon>Lygus</taxon>
    </lineage>
</organism>
<dbReference type="GO" id="GO:0052689">
    <property type="term" value="F:carboxylic ester hydrolase activity"/>
    <property type="evidence" value="ECO:0007669"/>
    <property type="project" value="UniProtKB-KW"/>
</dbReference>
<reference evidence="8" key="2">
    <citation type="submission" date="2014-07" db="EMBL/GenBank/DDBJ databases">
        <authorList>
            <person name="Hull J."/>
        </authorList>
    </citation>
    <scope>NUCLEOTIDE SEQUENCE</scope>
</reference>
<dbReference type="InterPro" id="IPR019819">
    <property type="entry name" value="Carboxylesterase_B_CS"/>
</dbReference>
<protein>
    <recommendedName>
        <fullName evidence="5">Carboxylic ester hydrolase</fullName>
        <ecNumber evidence="5">3.1.1.-</ecNumber>
    </recommendedName>
</protein>
<evidence type="ECO:0000313" key="11">
    <source>
        <dbReference type="EMBL" id="JAG39135.1"/>
    </source>
</evidence>
<feature type="chain" id="PRO_5007353962" description="Carboxylic ester hydrolase" evidence="5">
    <location>
        <begin position="35"/>
        <end position="580"/>
    </location>
</feature>
<feature type="region of interest" description="Disordered" evidence="6">
    <location>
        <begin position="559"/>
        <end position="580"/>
    </location>
</feature>
<name>A0A0A9X8H0_LYGHE</name>
<dbReference type="PANTHER" id="PTHR43142:SF1">
    <property type="entry name" value="CARBOXYLIC ESTER HYDROLASE"/>
    <property type="match status" value="1"/>
</dbReference>
<dbReference type="InterPro" id="IPR002018">
    <property type="entry name" value="CarbesteraseB"/>
</dbReference>
<dbReference type="Gene3D" id="3.40.50.1820">
    <property type="entry name" value="alpha/beta hydrolase"/>
    <property type="match status" value="1"/>
</dbReference>
<evidence type="ECO:0000259" key="7">
    <source>
        <dbReference type="Pfam" id="PF00135"/>
    </source>
</evidence>
<evidence type="ECO:0000313" key="10">
    <source>
        <dbReference type="EMBL" id="JAG39133.1"/>
    </source>
</evidence>
<dbReference type="ESTHER" id="lyghe-a0a0a9x8h0">
    <property type="family name" value="Carb_B_Arthropoda"/>
</dbReference>
<feature type="signal peptide" evidence="5">
    <location>
        <begin position="1"/>
        <end position="34"/>
    </location>
</feature>
<dbReference type="PROSITE" id="PS00941">
    <property type="entry name" value="CARBOXYLESTERASE_B_2"/>
    <property type="match status" value="1"/>
</dbReference>
<evidence type="ECO:0000256" key="1">
    <source>
        <dbReference type="ARBA" id="ARBA00005964"/>
    </source>
</evidence>
<dbReference type="SUPFAM" id="SSF53474">
    <property type="entry name" value="alpha/beta-Hydrolases"/>
    <property type="match status" value="1"/>
</dbReference>
<keyword evidence="5" id="KW-0732">Signal</keyword>
<keyword evidence="4" id="KW-0325">Glycoprotein</keyword>
<keyword evidence="2" id="KW-0719">Serine esterase</keyword>
<dbReference type="EMBL" id="GBHO01004469">
    <property type="protein sequence ID" value="JAG39135.1"/>
    <property type="molecule type" value="Transcribed_RNA"/>
</dbReference>
<dbReference type="AlphaFoldDB" id="A0A0A9X8H0"/>
<dbReference type="InterPro" id="IPR019826">
    <property type="entry name" value="Carboxylesterase_B_AS"/>
</dbReference>
<sequence>MPVVHNRFSVLESAMPSLLYAALLTCAVVSSTLAEQPQVTTSLGTLVGSVQQTLKGRNFFAFQGVPYAKPPVGKHRFKQSVPIVPWTGVYNATRAPAMCYQEVMPEMAPNIPLEYMGSEDCLYLNIYTPKLPTEEAGGKLLDVIVYIHGGAFKVGAGDIWGPLILLDRDVILVTFNYRLGILGFLSLEDNVVPGNNGLKDQRLALQWVQNHIASFGGDPNKVTIAGMSAGGASVHFHLLSPLSAGLFNKAIPNSGSALNPWAIAKNPKASALALAQLVGCPINDTMLTLRCLRERPAEHLLVAGRIMSGPDGLTLPFLPVVEPQGPNAFIDKHPIDIIEAKGFNDVPALFSYCDDEGSMFALKIFFDEKTLETVESNWDVIIPKGVMIDIEPAKGVEIAQKLRKRFLGDKTLKENARGYSQMFGERLFVDGIQKSVMLHAEHQTSPVYSYRFSFVSPTNFSLLESYLARLGYEGGASHGSDNSYVFDATYLKPLKDFPELMVMAETMTDVWMKFIAEDPVVGWSSAKSGLPRFTFLDIKSSNPSENLWRTEESVGQQFWDSLNLPQPSSKSSQNGQHSEL</sequence>
<evidence type="ECO:0000313" key="9">
    <source>
        <dbReference type="EMBL" id="JAG39132.1"/>
    </source>
</evidence>
<dbReference type="EC" id="3.1.1.-" evidence="5"/>
<dbReference type="PANTHER" id="PTHR43142">
    <property type="entry name" value="CARBOXYLIC ESTER HYDROLASE"/>
    <property type="match status" value="1"/>
</dbReference>
<proteinExistence type="inferred from homology"/>
<dbReference type="Pfam" id="PF00135">
    <property type="entry name" value="COesterase"/>
    <property type="match status" value="1"/>
</dbReference>
<keyword evidence="3 5" id="KW-0378">Hydrolase</keyword>
<evidence type="ECO:0000256" key="3">
    <source>
        <dbReference type="ARBA" id="ARBA00022801"/>
    </source>
</evidence>
<reference evidence="8" key="1">
    <citation type="journal article" date="2014" name="PLoS ONE">
        <title>Transcriptome-Based Identification of ABC Transporters in the Western Tarnished Plant Bug Lygus hesperus.</title>
        <authorList>
            <person name="Hull J.J."/>
            <person name="Chaney K."/>
            <person name="Geib S.M."/>
            <person name="Fabrick J.A."/>
            <person name="Brent C.S."/>
            <person name="Walsh D."/>
            <person name="Lavine L.C."/>
        </authorList>
    </citation>
    <scope>NUCLEOTIDE SEQUENCE</scope>
</reference>
<dbReference type="InterPro" id="IPR029058">
    <property type="entry name" value="AB_hydrolase_fold"/>
</dbReference>
<evidence type="ECO:0000313" key="8">
    <source>
        <dbReference type="EMBL" id="JAG17017.1"/>
    </source>
</evidence>
<feature type="domain" description="Carboxylesterase type B" evidence="7">
    <location>
        <begin position="36"/>
        <end position="518"/>
    </location>
</feature>
<dbReference type="EMBL" id="GBHO01026587">
    <property type="protein sequence ID" value="JAG17017.1"/>
    <property type="molecule type" value="Transcribed_RNA"/>
</dbReference>
<gene>
    <name evidence="8" type="primary">ESTF_34</name>
    <name evidence="9" type="synonym">ESTF_0</name>
    <name evidence="10" type="synonym">ESTF_35</name>
    <name evidence="11" type="synonym">ESTF_36</name>
    <name evidence="9" type="ORF">CM83_88630</name>
    <name evidence="10" type="ORF">CM83_88632</name>
    <name evidence="8" type="ORF">CM83_88633</name>
    <name evidence="11" type="ORF">CM83_88634</name>
</gene>
<dbReference type="EMBL" id="GBHO01004472">
    <property type="protein sequence ID" value="JAG39132.1"/>
    <property type="molecule type" value="Transcribed_RNA"/>
</dbReference>
<evidence type="ECO:0000256" key="2">
    <source>
        <dbReference type="ARBA" id="ARBA00022487"/>
    </source>
</evidence>
<evidence type="ECO:0000256" key="5">
    <source>
        <dbReference type="RuleBase" id="RU361235"/>
    </source>
</evidence>
<accession>A0A0A9X8H0</accession>
<dbReference type="EMBL" id="GBHO01004471">
    <property type="protein sequence ID" value="JAG39133.1"/>
    <property type="molecule type" value="Transcribed_RNA"/>
</dbReference>